<keyword evidence="2" id="KW-1185">Reference proteome</keyword>
<feature type="region of interest" description="Disordered" evidence="1">
    <location>
        <begin position="1"/>
        <end position="20"/>
    </location>
</feature>
<organism evidence="2 3">
    <name type="scientific">Meloidogyne hapla</name>
    <name type="common">Root-knot nematode worm</name>
    <dbReference type="NCBI Taxonomy" id="6305"/>
    <lineage>
        <taxon>Eukaryota</taxon>
        <taxon>Metazoa</taxon>
        <taxon>Ecdysozoa</taxon>
        <taxon>Nematoda</taxon>
        <taxon>Chromadorea</taxon>
        <taxon>Rhabditida</taxon>
        <taxon>Tylenchina</taxon>
        <taxon>Tylenchomorpha</taxon>
        <taxon>Tylenchoidea</taxon>
        <taxon>Meloidogynidae</taxon>
        <taxon>Meloidogyninae</taxon>
        <taxon>Meloidogyne</taxon>
    </lineage>
</organism>
<feature type="region of interest" description="Disordered" evidence="1">
    <location>
        <begin position="165"/>
        <end position="191"/>
    </location>
</feature>
<dbReference type="Proteomes" id="UP000095281">
    <property type="component" value="Unplaced"/>
</dbReference>
<protein>
    <submittedName>
        <fullName evidence="3">Uncharacterized protein</fullName>
    </submittedName>
</protein>
<dbReference type="WBParaSite" id="MhA1_Contig1394.frz3.fgene1">
    <property type="protein sequence ID" value="MhA1_Contig1394.frz3.fgene1"/>
    <property type="gene ID" value="MhA1_Contig1394.frz3.fgene1"/>
</dbReference>
<dbReference type="AlphaFoldDB" id="A0A1I8B550"/>
<proteinExistence type="predicted"/>
<feature type="compositionally biased region" description="Polar residues" evidence="1">
    <location>
        <begin position="324"/>
        <end position="338"/>
    </location>
</feature>
<feature type="region of interest" description="Disordered" evidence="1">
    <location>
        <begin position="223"/>
        <end position="424"/>
    </location>
</feature>
<evidence type="ECO:0000313" key="2">
    <source>
        <dbReference type="Proteomes" id="UP000095281"/>
    </source>
</evidence>
<name>A0A1I8B550_MELHA</name>
<accession>A0A1I8B550</accession>
<feature type="compositionally biased region" description="Low complexity" evidence="1">
    <location>
        <begin position="400"/>
        <end position="424"/>
    </location>
</feature>
<sequence length="424" mass="47186">MAQSPTVSRSTVAARVGPRRRKTEKEARYHEFRSFRSFREFSDWWAMDEGRNWKINSRQSHPRGSFQIDGCYVCPARLRIIIGFDDSVVLYRGGAFSHQHERKNIKIVDYINQAIPMDPFAEKIGRSFFVDAPRIEPENLQEFEMHIILMNIDELLVPVRELTGTEEGNSLNTPKMVVRTPQKNRSDDFDDADLEDVDEVDSDEFLPSNLVRVQARRLAPIPSIASSASSSSQSSVETTQVRPTQTQQVQQQPPKQTTEGVKEGAKEVQKPKEEQKSKEEVKEVIQKVKEVKKPATTSSSDVKTTKEDTSKTTKTKLTPPKFSGVTSGSAVARPQSTPSKKERPVNDDPGTQSDEDIPKKTARLVSPTLPKFVTEKGVTSGFATARPTTPPISEEERTNNEGSDNASSDNNSTNSSASGGSNNT</sequence>
<feature type="compositionally biased region" description="Basic and acidic residues" evidence="1">
    <location>
        <begin position="260"/>
        <end position="293"/>
    </location>
</feature>
<feature type="compositionally biased region" description="Polar residues" evidence="1">
    <location>
        <begin position="1"/>
        <end position="11"/>
    </location>
</feature>
<evidence type="ECO:0000313" key="3">
    <source>
        <dbReference type="WBParaSite" id="MhA1_Contig1394.frz3.fgene1"/>
    </source>
</evidence>
<feature type="compositionally biased region" description="Low complexity" evidence="1">
    <location>
        <begin position="223"/>
        <end position="258"/>
    </location>
</feature>
<reference evidence="3" key="1">
    <citation type="submission" date="2016-11" db="UniProtKB">
        <authorList>
            <consortium name="WormBaseParasite"/>
        </authorList>
    </citation>
    <scope>IDENTIFICATION</scope>
</reference>
<evidence type="ECO:0000256" key="1">
    <source>
        <dbReference type="SAM" id="MobiDB-lite"/>
    </source>
</evidence>